<organism evidence="2 3">
    <name type="scientific">Parvularcula maris</name>
    <dbReference type="NCBI Taxonomy" id="2965077"/>
    <lineage>
        <taxon>Bacteria</taxon>
        <taxon>Pseudomonadati</taxon>
        <taxon>Pseudomonadota</taxon>
        <taxon>Alphaproteobacteria</taxon>
        <taxon>Parvularculales</taxon>
        <taxon>Parvularculaceae</taxon>
        <taxon>Parvularcula</taxon>
    </lineage>
</organism>
<evidence type="ECO:0008006" key="4">
    <source>
        <dbReference type="Google" id="ProtNLM"/>
    </source>
</evidence>
<keyword evidence="1" id="KW-0472">Membrane</keyword>
<protein>
    <recommendedName>
        <fullName evidence="4">DoxX family protein</fullName>
    </recommendedName>
</protein>
<proteinExistence type="predicted"/>
<accession>A0A9X2L9V9</accession>
<evidence type="ECO:0000313" key="2">
    <source>
        <dbReference type="EMBL" id="MCQ8185785.1"/>
    </source>
</evidence>
<feature type="transmembrane region" description="Helical" evidence="1">
    <location>
        <begin position="42"/>
        <end position="62"/>
    </location>
</feature>
<dbReference type="RefSeq" id="WP_256619674.1">
    <property type="nucleotide sequence ID" value="NZ_JANIBC010000008.1"/>
</dbReference>
<sequence length="122" mass="12596">MGSILIILARALIVSPFLITAVMAGLDYSAAASAFADTYPQLAAGYPVILGVQVLLGLIVILGLPGHRIIAALVAVAVVAIGFWVAPFWNMPAAEMTATLNLFVGHVAQAGGLLLIAVMNRD</sequence>
<feature type="transmembrane region" description="Helical" evidence="1">
    <location>
        <begin position="98"/>
        <end position="119"/>
    </location>
</feature>
<evidence type="ECO:0000256" key="1">
    <source>
        <dbReference type="SAM" id="Phobius"/>
    </source>
</evidence>
<gene>
    <name evidence="2" type="ORF">NOG11_10300</name>
</gene>
<dbReference type="EMBL" id="JANIBC010000008">
    <property type="protein sequence ID" value="MCQ8185785.1"/>
    <property type="molecule type" value="Genomic_DNA"/>
</dbReference>
<reference evidence="2" key="1">
    <citation type="submission" date="2022-07" db="EMBL/GenBank/DDBJ databases">
        <title>Parvularcula maris sp. nov., an algicidal bacterium isolated from seawater.</title>
        <authorList>
            <person name="Li F."/>
        </authorList>
    </citation>
    <scope>NUCLEOTIDE SEQUENCE</scope>
    <source>
        <strain evidence="2">BGMRC 0090</strain>
    </source>
</reference>
<name>A0A9X2L9V9_9PROT</name>
<evidence type="ECO:0000313" key="3">
    <source>
        <dbReference type="Proteomes" id="UP001142610"/>
    </source>
</evidence>
<dbReference type="Proteomes" id="UP001142610">
    <property type="component" value="Unassembled WGS sequence"/>
</dbReference>
<feature type="transmembrane region" description="Helical" evidence="1">
    <location>
        <begin position="69"/>
        <end position="86"/>
    </location>
</feature>
<dbReference type="AlphaFoldDB" id="A0A9X2L9V9"/>
<keyword evidence="1" id="KW-0812">Transmembrane</keyword>
<comment type="caution">
    <text evidence="2">The sequence shown here is derived from an EMBL/GenBank/DDBJ whole genome shotgun (WGS) entry which is preliminary data.</text>
</comment>
<keyword evidence="1" id="KW-1133">Transmembrane helix</keyword>
<keyword evidence="3" id="KW-1185">Reference proteome</keyword>